<dbReference type="PANTHER" id="PTHR31313:SF4">
    <property type="entry name" value="CONIDIAL DEVELOPMENT PROTEIN FLUFFY"/>
    <property type="match status" value="1"/>
</dbReference>
<dbReference type="GO" id="GO:0003677">
    <property type="term" value="F:DNA binding"/>
    <property type="evidence" value="ECO:0007669"/>
    <property type="project" value="UniProtKB-KW"/>
</dbReference>
<keyword evidence="2" id="KW-0862">Zinc</keyword>
<name>A0A179G583_METCM</name>
<keyword evidence="6" id="KW-0539">Nucleus</keyword>
<dbReference type="Pfam" id="PF04082">
    <property type="entry name" value="Fungal_trans"/>
    <property type="match status" value="1"/>
</dbReference>
<dbReference type="InterPro" id="IPR051615">
    <property type="entry name" value="Transcr_Regulatory_Elem"/>
</dbReference>
<evidence type="ECO:0000313" key="9">
    <source>
        <dbReference type="EMBL" id="OAQ73014.1"/>
    </source>
</evidence>
<keyword evidence="5" id="KW-0804">Transcription</keyword>
<evidence type="ECO:0000256" key="6">
    <source>
        <dbReference type="ARBA" id="ARBA00023242"/>
    </source>
</evidence>
<evidence type="ECO:0000256" key="7">
    <source>
        <dbReference type="SAM" id="MobiDB-lite"/>
    </source>
</evidence>
<keyword evidence="4" id="KW-0238">DNA-binding</keyword>
<dbReference type="RefSeq" id="XP_018149097.1">
    <property type="nucleotide sequence ID" value="XM_018280772.1"/>
</dbReference>
<feature type="compositionally biased region" description="Low complexity" evidence="7">
    <location>
        <begin position="40"/>
        <end position="52"/>
    </location>
</feature>
<dbReference type="EMBL" id="LSBJ02000001">
    <property type="protein sequence ID" value="OAQ73014.1"/>
    <property type="molecule type" value="Genomic_DNA"/>
</dbReference>
<dbReference type="OrthoDB" id="5239226at2759"/>
<keyword evidence="10" id="KW-1185">Reference proteome</keyword>
<gene>
    <name evidence="9" type="ORF">VFPPC_00831</name>
</gene>
<dbReference type="InterPro" id="IPR007219">
    <property type="entry name" value="XnlR_reg_dom"/>
</dbReference>
<evidence type="ECO:0000313" key="10">
    <source>
        <dbReference type="Proteomes" id="UP000078397"/>
    </source>
</evidence>
<reference evidence="9 10" key="1">
    <citation type="journal article" date="2016" name="PLoS Pathog.">
        <title>Biosynthesis of antibiotic leucinostatins in bio-control fungus Purpureocillium lilacinum and their inhibition on phytophthora revealed by genome mining.</title>
        <authorList>
            <person name="Wang G."/>
            <person name="Liu Z."/>
            <person name="Lin R."/>
            <person name="Li E."/>
            <person name="Mao Z."/>
            <person name="Ling J."/>
            <person name="Yang Y."/>
            <person name="Yin W.B."/>
            <person name="Xie B."/>
        </authorList>
    </citation>
    <scope>NUCLEOTIDE SEQUENCE [LARGE SCALE GENOMIC DNA]</scope>
    <source>
        <strain evidence="9">170</strain>
    </source>
</reference>
<protein>
    <submittedName>
        <fullName evidence="9">Nitrate assimilation regulatory protein nirA</fullName>
    </submittedName>
</protein>
<feature type="domain" description="Xylanolytic transcriptional activator regulatory" evidence="8">
    <location>
        <begin position="160"/>
        <end position="260"/>
    </location>
</feature>
<dbReference type="GeneID" id="28844766"/>
<dbReference type="CDD" id="cd12148">
    <property type="entry name" value="fungal_TF_MHR"/>
    <property type="match status" value="1"/>
</dbReference>
<evidence type="ECO:0000256" key="3">
    <source>
        <dbReference type="ARBA" id="ARBA00023015"/>
    </source>
</evidence>
<dbReference type="KEGG" id="pchm:VFPPC_00831"/>
<dbReference type="STRING" id="1380566.A0A179G583"/>
<dbReference type="AlphaFoldDB" id="A0A179G583"/>
<dbReference type="Proteomes" id="UP000078397">
    <property type="component" value="Unassembled WGS sequence"/>
</dbReference>
<comment type="caution">
    <text evidence="9">The sequence shown here is derived from an EMBL/GenBank/DDBJ whole genome shotgun (WGS) entry which is preliminary data.</text>
</comment>
<evidence type="ECO:0000256" key="5">
    <source>
        <dbReference type="ARBA" id="ARBA00023163"/>
    </source>
</evidence>
<keyword evidence="1" id="KW-0479">Metal-binding</keyword>
<feature type="region of interest" description="Disordered" evidence="7">
    <location>
        <begin position="33"/>
        <end position="72"/>
    </location>
</feature>
<evidence type="ECO:0000256" key="1">
    <source>
        <dbReference type="ARBA" id="ARBA00022723"/>
    </source>
</evidence>
<evidence type="ECO:0000256" key="4">
    <source>
        <dbReference type="ARBA" id="ARBA00023125"/>
    </source>
</evidence>
<dbReference type="GO" id="GO:0046872">
    <property type="term" value="F:metal ion binding"/>
    <property type="evidence" value="ECO:0007669"/>
    <property type="project" value="UniProtKB-KW"/>
</dbReference>
<proteinExistence type="predicted"/>
<sequence length="572" mass="62658">MPSAEVVAQILQELKDEIDASIILTTLRSRTEIPSRSMGSSATTTETSSDASKVPQELETQPSGASNSSGAFQTGDDSPCFKHLRSWGACVPSRSDKDALMETAEVVPTLSTILSFPPLPLDAYTSQSQTDAWTRTGWTKAHILYLFDVLFTWDILPVCLLSKDLFLRDYDSGEAEYCSSALVHATLALASRMINELDNVDVLPSEWLGSTFFFKECQAAMQDKSWENSLPNIQALGMLALYQVRCGREKEAWDCAVAFASGIADLCGIASQSDGEHEAQYMNACTTTYCGAVTLVRVLQLATGLLFESPDLPIIPGSLDLDQSLCSTGDTNQGNSSPKLNMYGLQPNDAQAIATRIFQLTEWVYILIRTTQTAEQVASADLIATYAKCLDWYNSSFAMIHAKGNRSPFAIFMHMFYHFCLLCMFRSFLGVVLEGSSIRPRDLCMQSAQSILALAQSYDDMFTLRQVPGLMPYLICTAGLFSLAIEDVGLGMDLVHLRVGHNASQLQRSQPGESSSSEGQKEVLDVPPHVKMSAASHARLLLVKLRSTYPAAAVAERMLQEVMLARDVPSEL</sequence>
<evidence type="ECO:0000259" key="8">
    <source>
        <dbReference type="Pfam" id="PF04082"/>
    </source>
</evidence>
<dbReference type="PANTHER" id="PTHR31313">
    <property type="entry name" value="TY1 ENHANCER ACTIVATOR"/>
    <property type="match status" value="1"/>
</dbReference>
<evidence type="ECO:0000256" key="2">
    <source>
        <dbReference type="ARBA" id="ARBA00022833"/>
    </source>
</evidence>
<feature type="compositionally biased region" description="Polar residues" evidence="7">
    <location>
        <begin position="58"/>
        <end position="72"/>
    </location>
</feature>
<accession>A0A179G583</accession>
<organism evidence="9 10">
    <name type="scientific">Pochonia chlamydosporia 170</name>
    <dbReference type="NCBI Taxonomy" id="1380566"/>
    <lineage>
        <taxon>Eukaryota</taxon>
        <taxon>Fungi</taxon>
        <taxon>Dikarya</taxon>
        <taxon>Ascomycota</taxon>
        <taxon>Pezizomycotina</taxon>
        <taxon>Sordariomycetes</taxon>
        <taxon>Hypocreomycetidae</taxon>
        <taxon>Hypocreales</taxon>
        <taxon>Clavicipitaceae</taxon>
        <taxon>Pochonia</taxon>
    </lineage>
</organism>
<keyword evidence="3" id="KW-0805">Transcription regulation</keyword>